<keyword evidence="2" id="KW-1015">Disulfide bond</keyword>
<dbReference type="PANTHER" id="PTHR13847:SF287">
    <property type="entry name" value="FAD-DEPENDENT OXIDOREDUCTASE DOMAIN-CONTAINING PROTEIN 1"/>
    <property type="match status" value="1"/>
</dbReference>
<comment type="caution">
    <text evidence="6">The sequence shown here is derived from an EMBL/GenBank/DDBJ whole genome shotgun (WGS) entry which is preliminary data.</text>
</comment>
<evidence type="ECO:0000256" key="3">
    <source>
        <dbReference type="ARBA" id="ARBA00039785"/>
    </source>
</evidence>
<dbReference type="SUPFAM" id="SSF51197">
    <property type="entry name" value="Clavaminate synthase-like"/>
    <property type="match status" value="1"/>
</dbReference>
<dbReference type="Proteomes" id="UP001642464">
    <property type="component" value="Unassembled WGS sequence"/>
</dbReference>
<dbReference type="Gene3D" id="3.10.250.10">
    <property type="entry name" value="SRCR-like domain"/>
    <property type="match status" value="1"/>
</dbReference>
<dbReference type="SUPFAM" id="SSF51905">
    <property type="entry name" value="FAD/NAD(P)-binding domain"/>
    <property type="match status" value="1"/>
</dbReference>
<dbReference type="InterPro" id="IPR036772">
    <property type="entry name" value="SRCR-like_dom_sf"/>
</dbReference>
<comment type="function">
    <text evidence="4">Required for the assembly of the mitochondrial membrane respiratory chain NADH dehydrogenase (Complex I). Involved in mid-late stages of complex I assembly.</text>
</comment>
<dbReference type="Gene3D" id="2.60.120.620">
    <property type="entry name" value="q2cbj1_9rhob like domain"/>
    <property type="match status" value="1"/>
</dbReference>
<name>A0ABP0KLU5_9DINO</name>
<dbReference type="InterPro" id="IPR001190">
    <property type="entry name" value="SRCR"/>
</dbReference>
<evidence type="ECO:0000313" key="6">
    <source>
        <dbReference type="EMBL" id="CAK9027822.1"/>
    </source>
</evidence>
<sequence length="1406" mass="155635">MWKAGLLATVSAVSDGDVRLAGGNTDAGRVEVFHLGKWGWICGNNEWDTAAAEVVCRQLGLRKGLSIMRMPNGPQENISGIRNAQCKGTEKDLLNCQIELSFNGSCLESEFGAVGVRCTNFLPEEQPPVVFPANFTWPLQAEQRLFCQDPTNGESEALPTFHCSVLHEEGICGANDAPNPFLDSLDAFVFKEPMKAYLALAGQQREAFNVSAASATWRAVGFELKNSAEVGALRRGFLSPLGRLLFDLDFDLMNRRKLHPLEPGAARLFSALEAYGAVELEDLGLPRSIQEQALQALGEVRAQQEGNMLAAARPKLPELEHWLHNSTLSAAVAAYFGGHAMLHGYKVVHLPSKFTTKDFVAAHWHHDRTGHRLKLLIRLNDVDPLEGHPTQVALGSHRLSFYWHEEFEQSRYEEVYVQKEFHTVRLAGKRGTGFLFDTNSIHKGTPEGSHDRDVIVVEYHQAAKCGVISQLRLNLPCPSGDQRPLNWYFRLTDKSIQWMPHAAVAVFESDASYSRASAPRSAGGIRQQFSLPVNVELSLYGVDFLKHKLHDLCEGIDVDADVQFKENGYLLLATPEGEAALRENHAVQQGCGASWIRLMDPKELRTRFPWLCTDGVALGSFGERNEGYFDPWALLQAMRKAAMARGVEFIEQSVTGIQVSKNHIEALTLGDGTRVSVATVVNAAGAGKRFEVQMCGDVTPLPVVPRKRCMFLFHVGQEVTSDGTPRPPDNTPLTIDASGVYFRQQLNERVRRCGVSPKPEDDHDCDADAVDHVDYELFEDVIWPALAERAPALEAIKLESSWAGLYEYNTLDQNGVVGWHPDVSNLLIACGFSGHGLQQAPGVGRAVAELISFGGIDQNAPRSAYWLSAGCGVCTVDFSAMVVGASGLRMRVNRVARPLMKKRQKDMKKSELAADTAEKSFEAVRKELKSKRSTIKKASVDLLKTAKVICAEGKMVDKMSRKMWELFQSTLKKKIRDALSLKKENDYQLPLGQVPILLNNVEPELLDQVRKSLGEMVTALSSSTDDDDDEVPPLSRKVACKRAVILCVCDLQSMPEAEQNEDEEEKEGCAEPAVDSRRAIVVDAVDYTIARRVESWNSRRQPGKTEIELSRPQLVHLWKKSNTRGGDFKQKRMNHVSSATLSYEHTSCQLTLMLNVVAGEANDLQVQFLVLGPSHSSLASDETGWRKKEAFEACFGLWFWSSMYVDPEYPGTSVERLRNIQARVKSLSVEDLSKDWEEVRRTILWAGGLKDLPHSQPGQGYTGHSFNDDNHCDLTPMLGDVAHNLHGGEIRGIAMGNRLGPGIEIASLPELGPGGSWSTCTNGCHLDPPQDVAHVQFRSRIAFKLVWAPPDFNSFVLVDDGGELLNQGRPKGDLPDLRMRRGNYALVKGSKYAREADRLFEKVSGG</sequence>
<dbReference type="InterPro" id="IPR036188">
    <property type="entry name" value="FAD/NAD-bd_sf"/>
</dbReference>
<evidence type="ECO:0000256" key="4">
    <source>
        <dbReference type="ARBA" id="ARBA00046185"/>
    </source>
</evidence>
<evidence type="ECO:0000256" key="2">
    <source>
        <dbReference type="ARBA" id="ARBA00023157"/>
    </source>
</evidence>
<evidence type="ECO:0000313" key="7">
    <source>
        <dbReference type="Proteomes" id="UP001642464"/>
    </source>
</evidence>
<dbReference type="PROSITE" id="PS50287">
    <property type="entry name" value="SRCR_2"/>
    <property type="match status" value="1"/>
</dbReference>
<dbReference type="EMBL" id="CAXAMM010012058">
    <property type="protein sequence ID" value="CAK9027822.1"/>
    <property type="molecule type" value="Genomic_DNA"/>
</dbReference>
<gene>
    <name evidence="6" type="ORF">SCF082_LOCUS18099</name>
</gene>
<evidence type="ECO:0000259" key="5">
    <source>
        <dbReference type="PROSITE" id="PS50287"/>
    </source>
</evidence>
<dbReference type="Pfam" id="PF00530">
    <property type="entry name" value="SRCR"/>
    <property type="match status" value="1"/>
</dbReference>
<feature type="domain" description="SRCR" evidence="5">
    <location>
        <begin position="18"/>
        <end position="119"/>
    </location>
</feature>
<dbReference type="Pfam" id="PF01266">
    <property type="entry name" value="DAO"/>
    <property type="match status" value="1"/>
</dbReference>
<dbReference type="InterPro" id="IPR006076">
    <property type="entry name" value="FAD-dep_OxRdtase"/>
</dbReference>
<organism evidence="6 7">
    <name type="scientific">Durusdinium trenchii</name>
    <dbReference type="NCBI Taxonomy" id="1381693"/>
    <lineage>
        <taxon>Eukaryota</taxon>
        <taxon>Sar</taxon>
        <taxon>Alveolata</taxon>
        <taxon>Dinophyceae</taxon>
        <taxon>Suessiales</taxon>
        <taxon>Symbiodiniaceae</taxon>
        <taxon>Durusdinium</taxon>
    </lineage>
</organism>
<evidence type="ECO:0000256" key="1">
    <source>
        <dbReference type="ARBA" id="ARBA00023002"/>
    </source>
</evidence>
<accession>A0ABP0KLU5</accession>
<dbReference type="SUPFAM" id="SSF56487">
    <property type="entry name" value="SRCR-like"/>
    <property type="match status" value="1"/>
</dbReference>
<keyword evidence="1" id="KW-0560">Oxidoreductase</keyword>
<protein>
    <recommendedName>
        <fullName evidence="3">FAD-dependent oxidoreductase domain-containing protein 1</fullName>
    </recommendedName>
</protein>
<dbReference type="SMART" id="SM00202">
    <property type="entry name" value="SR"/>
    <property type="match status" value="1"/>
</dbReference>
<dbReference type="Gene3D" id="3.50.50.60">
    <property type="entry name" value="FAD/NAD(P)-binding domain"/>
    <property type="match status" value="1"/>
</dbReference>
<dbReference type="PANTHER" id="PTHR13847">
    <property type="entry name" value="SARCOSINE DEHYDROGENASE-RELATED"/>
    <property type="match status" value="1"/>
</dbReference>
<dbReference type="Gene3D" id="3.30.9.10">
    <property type="entry name" value="D-Amino Acid Oxidase, subunit A, domain 2"/>
    <property type="match status" value="1"/>
</dbReference>
<proteinExistence type="predicted"/>
<reference evidence="6 7" key="1">
    <citation type="submission" date="2024-02" db="EMBL/GenBank/DDBJ databases">
        <authorList>
            <person name="Chen Y."/>
            <person name="Shah S."/>
            <person name="Dougan E. K."/>
            <person name="Thang M."/>
            <person name="Chan C."/>
        </authorList>
    </citation>
    <scope>NUCLEOTIDE SEQUENCE [LARGE SCALE GENOMIC DNA]</scope>
</reference>
<keyword evidence="7" id="KW-1185">Reference proteome</keyword>